<name>A0A846WHR4_9ACTN</name>
<dbReference type="EMBL" id="JAAXPC010000001">
    <property type="protein sequence ID" value="NKY00596.1"/>
    <property type="molecule type" value="Genomic_DNA"/>
</dbReference>
<dbReference type="Proteomes" id="UP000563898">
    <property type="component" value="Unassembled WGS sequence"/>
</dbReference>
<keyword evidence="2" id="KW-0472">Membrane</keyword>
<evidence type="ECO:0000256" key="1">
    <source>
        <dbReference type="SAM" id="MobiDB-lite"/>
    </source>
</evidence>
<evidence type="ECO:0000313" key="4">
    <source>
        <dbReference type="Proteomes" id="UP000563898"/>
    </source>
</evidence>
<evidence type="ECO:0000313" key="3">
    <source>
        <dbReference type="EMBL" id="NKY00596.1"/>
    </source>
</evidence>
<dbReference type="AlphaFoldDB" id="A0A846WHR4"/>
<gene>
    <name evidence="3" type="ORF">HGA05_03320</name>
</gene>
<reference evidence="3 4" key="1">
    <citation type="submission" date="2020-04" db="EMBL/GenBank/DDBJ databases">
        <title>MicrobeNet Type strains.</title>
        <authorList>
            <person name="Nicholson A.C."/>
        </authorList>
    </citation>
    <scope>NUCLEOTIDE SEQUENCE [LARGE SCALE GENOMIC DNA]</scope>
    <source>
        <strain evidence="3 4">ATCC BAA-14</strain>
    </source>
</reference>
<dbReference type="RefSeq" id="WP_035728740.1">
    <property type="nucleotide sequence ID" value="NZ_JAAXPC010000001.1"/>
</dbReference>
<evidence type="ECO:0000256" key="2">
    <source>
        <dbReference type="SAM" id="Phobius"/>
    </source>
</evidence>
<feature type="transmembrane region" description="Helical" evidence="2">
    <location>
        <begin position="148"/>
        <end position="169"/>
    </location>
</feature>
<keyword evidence="2" id="KW-1133">Transmembrane helix</keyword>
<sequence length="357" mass="37300">MSRPALTPRRGAVQSAGAGRSRLPRVDGASAVTRPEALTGATYLEEAHLAQGREQLHLHAAQGESRSRRARALAAALDLHVQGVRTLVASDDPLVVAARDRLVAIEEALSPLVLRSTRSQVGYLARMIGLLLGDIVGTSMAVISLGEIPMLAVIQGGSAGVACVTAGLAGEQLGRAAQAGLRKQPDEVPTALEPYRHLLDGRRIATLWLAGLLLLATSIVVLIGAGIFTLRTAIEGSASGWTFAALSSGIALASFVNAWVHADAVADLLDAAERDYRRATRRHLRLTLGLRLLAGLRADEVAASIGRVHGALGSAASEHLTADMNRALMESPDVVGHGRPGAPIGRKPRPAGRGDTR</sequence>
<protein>
    <submittedName>
        <fullName evidence="3">Uncharacterized protein</fullName>
    </submittedName>
</protein>
<feature type="region of interest" description="Disordered" evidence="1">
    <location>
        <begin position="333"/>
        <end position="357"/>
    </location>
</feature>
<proteinExistence type="predicted"/>
<feature type="transmembrane region" description="Helical" evidence="2">
    <location>
        <begin position="240"/>
        <end position="260"/>
    </location>
</feature>
<keyword evidence="2" id="KW-0812">Transmembrane</keyword>
<feature type="transmembrane region" description="Helical" evidence="2">
    <location>
        <begin position="123"/>
        <end position="142"/>
    </location>
</feature>
<feature type="region of interest" description="Disordered" evidence="1">
    <location>
        <begin position="1"/>
        <end position="31"/>
    </location>
</feature>
<comment type="caution">
    <text evidence="3">The sequence shown here is derived from an EMBL/GenBank/DDBJ whole genome shotgun (WGS) entry which is preliminary data.</text>
</comment>
<feature type="transmembrane region" description="Helical" evidence="2">
    <location>
        <begin position="205"/>
        <end position="228"/>
    </location>
</feature>
<accession>A0A846WHR4</accession>
<organism evidence="3 4">
    <name type="scientific">Gordonia polyisoprenivorans</name>
    <dbReference type="NCBI Taxonomy" id="84595"/>
    <lineage>
        <taxon>Bacteria</taxon>
        <taxon>Bacillati</taxon>
        <taxon>Actinomycetota</taxon>
        <taxon>Actinomycetes</taxon>
        <taxon>Mycobacteriales</taxon>
        <taxon>Gordoniaceae</taxon>
        <taxon>Gordonia</taxon>
    </lineage>
</organism>